<comment type="caution">
    <text evidence="2">The sequence shown here is derived from an EMBL/GenBank/DDBJ whole genome shotgun (WGS) entry which is preliminary data.</text>
</comment>
<evidence type="ECO:0000256" key="1">
    <source>
        <dbReference type="SAM" id="MobiDB-lite"/>
    </source>
</evidence>
<name>A0A1F7YZG7_9BACT</name>
<sequence>MPDDEVINITSEGNQDDQSKGQFELENEKLLQSITDGVEGENEARRVIKLFHNAQGELLTTKRFRHESNYGTAPIVEMSETEVYLWDRIFDIRKRLEETLEKGELYIPDFNLLEDSELLSSDEKPAPNTEAKTLLAPDKSPKGNHPNRVNLFSGIQLRIPVSPATKRDLEGSKFYMHATAFHDTSFGAAIYLYVVALDRHNRPFVYPFASNMDGGLNYAPEHIVSCELGFNHRIAEGEPNEIIDNRYGPRNRQDLQVATDCNINYPSKVDEIEIPKNPKTRLAYWQASQMIGEKTLNLPSSDNKQLKED</sequence>
<accession>A0A1F7YZG7</accession>
<dbReference type="AlphaFoldDB" id="A0A1F7YZG7"/>
<proteinExistence type="predicted"/>
<feature type="region of interest" description="Disordered" evidence="1">
    <location>
        <begin position="121"/>
        <end position="145"/>
    </location>
</feature>
<gene>
    <name evidence="2" type="ORF">A2803_01325</name>
</gene>
<dbReference type="Proteomes" id="UP000178870">
    <property type="component" value="Unassembled WGS sequence"/>
</dbReference>
<reference evidence="2 3" key="1">
    <citation type="journal article" date="2016" name="Nat. Commun.">
        <title>Thousands of microbial genomes shed light on interconnected biogeochemical processes in an aquifer system.</title>
        <authorList>
            <person name="Anantharaman K."/>
            <person name="Brown C.T."/>
            <person name="Hug L.A."/>
            <person name="Sharon I."/>
            <person name="Castelle C.J."/>
            <person name="Probst A.J."/>
            <person name="Thomas B.C."/>
            <person name="Singh A."/>
            <person name="Wilkins M.J."/>
            <person name="Karaoz U."/>
            <person name="Brodie E.L."/>
            <person name="Williams K.H."/>
            <person name="Hubbard S.S."/>
            <person name="Banfield J.F."/>
        </authorList>
    </citation>
    <scope>NUCLEOTIDE SEQUENCE [LARGE SCALE GENOMIC DNA]</scope>
</reference>
<evidence type="ECO:0000313" key="2">
    <source>
        <dbReference type="EMBL" id="OGM32681.1"/>
    </source>
</evidence>
<protein>
    <submittedName>
        <fullName evidence="2">Uncharacterized protein</fullName>
    </submittedName>
</protein>
<evidence type="ECO:0000313" key="3">
    <source>
        <dbReference type="Proteomes" id="UP000178870"/>
    </source>
</evidence>
<organism evidence="2 3">
    <name type="scientific">Candidatus Woesebacteria bacterium RIFCSPHIGHO2_01_FULL_44_21</name>
    <dbReference type="NCBI Taxonomy" id="1802503"/>
    <lineage>
        <taxon>Bacteria</taxon>
        <taxon>Candidatus Woeseibacteriota</taxon>
    </lineage>
</organism>
<dbReference type="EMBL" id="MGGP01000013">
    <property type="protein sequence ID" value="OGM32681.1"/>
    <property type="molecule type" value="Genomic_DNA"/>
</dbReference>